<dbReference type="RefSeq" id="WP_091544316.1">
    <property type="nucleotide sequence ID" value="NZ_FONY01000014.1"/>
</dbReference>
<dbReference type="InterPro" id="IPR027417">
    <property type="entry name" value="P-loop_NTPase"/>
</dbReference>
<dbReference type="Proteomes" id="UP000199513">
    <property type="component" value="Unassembled WGS sequence"/>
</dbReference>
<proteinExistence type="predicted"/>
<evidence type="ECO:0000313" key="2">
    <source>
        <dbReference type="EMBL" id="SFF05798.1"/>
    </source>
</evidence>
<organism evidence="2 3">
    <name type="scientific">Thermoflexibacter ruber</name>
    <dbReference type="NCBI Taxonomy" id="1003"/>
    <lineage>
        <taxon>Bacteria</taxon>
        <taxon>Pseudomonadati</taxon>
        <taxon>Bacteroidota</taxon>
        <taxon>Cytophagia</taxon>
        <taxon>Cytophagales</taxon>
        <taxon>Thermoflexibacteraceae</taxon>
        <taxon>Thermoflexibacter</taxon>
    </lineage>
</organism>
<dbReference type="Pfam" id="PF08011">
    <property type="entry name" value="PDDEXK_9"/>
    <property type="match status" value="1"/>
</dbReference>
<dbReference type="Gene3D" id="3.40.50.300">
    <property type="entry name" value="P-loop containing nucleotide triphosphate hydrolases"/>
    <property type="match status" value="1"/>
</dbReference>
<dbReference type="OrthoDB" id="9776605at2"/>
<dbReference type="PANTHER" id="PTHR34825">
    <property type="entry name" value="CONSERVED PROTEIN, WITH A WEAK D-GALACTARATE DEHYDRATASE/ALTRONATE HYDROLASE DOMAIN"/>
    <property type="match status" value="1"/>
</dbReference>
<dbReference type="AlphaFoldDB" id="A0A1I2FLZ6"/>
<dbReference type="SUPFAM" id="SSF52540">
    <property type="entry name" value="P-loop containing nucleoside triphosphate hydrolases"/>
    <property type="match status" value="1"/>
</dbReference>
<name>A0A1I2FLZ6_9BACT</name>
<sequence>MKKLPLGVQDFKKIIEGNYLYVDKTAFIYQLINSASYLFMSRPRRFGKSLLISILQELFRGHKALFAGLWIEDKLAWEAYPTIVIDFNTMSYKEKPLIDELSKQLLLQAKEYEITLKEDNYKHQFTELIRSLSKKYKKRVVVLVDEYDKALTDMLELPDRLDENRRTLKNFYSTIKSEDPYLHFVLLTGVSKFGKISIFSDLNNLLDLTLDQSLTCLFGYTQQELEHYFMPHLEQASKRLATPLPDLLETIKYWYNGYSWDGKNTLYNPFSILSFFYHARFSNYWFDTGTPTFLTKLLKERKTPSYQLDNLLSDEMGVSYADPERIDAISLLFQTGYLTIKEADWRAAPPALTLSYPNFEVKESFLKYLLAEYTNFRPNEISTDILARIKKAILGQDWEDFFDVLHAVFASVPYQIFKTEEAYFHSLTHVVLKLTDMVVFSEVVTNRGRMDMVLSTPTHIYIFEFKTKGTAGEALAQIIQQGYAERFATEGKEIALVGVVFDSENKGVKEWEIKMGK</sequence>
<gene>
    <name evidence="2" type="ORF">SAMN04488541_101450</name>
</gene>
<accession>A0A1I2FLZ6</accession>
<feature type="domain" description="AAA-ATPase-like" evidence="1">
    <location>
        <begin position="5"/>
        <end position="199"/>
    </location>
</feature>
<dbReference type="PANTHER" id="PTHR34825:SF1">
    <property type="entry name" value="AAA-ATPASE-LIKE DOMAIN-CONTAINING PROTEIN"/>
    <property type="match status" value="1"/>
</dbReference>
<protein>
    <submittedName>
        <fullName evidence="2">PD-(D/E)XK nuclease superfamily protein</fullName>
    </submittedName>
</protein>
<dbReference type="InterPro" id="IPR018631">
    <property type="entry name" value="AAA-ATPase-like_dom"/>
</dbReference>
<keyword evidence="3" id="KW-1185">Reference proteome</keyword>
<reference evidence="3" key="1">
    <citation type="submission" date="2016-10" db="EMBL/GenBank/DDBJ databases">
        <authorList>
            <person name="Varghese N."/>
            <person name="Submissions S."/>
        </authorList>
    </citation>
    <scope>NUCLEOTIDE SEQUENCE [LARGE SCALE GENOMIC DNA]</scope>
    <source>
        <strain>GEY</strain>
        <strain evidence="3">DSM 9560</strain>
    </source>
</reference>
<dbReference type="InterPro" id="IPR012547">
    <property type="entry name" value="PDDEXK_9"/>
</dbReference>
<dbReference type="EMBL" id="FONY01000014">
    <property type="protein sequence ID" value="SFF05798.1"/>
    <property type="molecule type" value="Genomic_DNA"/>
</dbReference>
<evidence type="ECO:0000259" key="1">
    <source>
        <dbReference type="Pfam" id="PF09820"/>
    </source>
</evidence>
<evidence type="ECO:0000313" key="3">
    <source>
        <dbReference type="Proteomes" id="UP000199513"/>
    </source>
</evidence>
<dbReference type="Pfam" id="PF09820">
    <property type="entry name" value="AAA-ATPase_like"/>
    <property type="match status" value="1"/>
</dbReference>
<dbReference type="STRING" id="1003.SAMN04488541_101450"/>